<reference evidence="10 11" key="1">
    <citation type="submission" date="2009-12" db="EMBL/GenBank/DDBJ databases">
        <title>Genome Sequence of Prevotella buccalis ATCC 35310.</title>
        <authorList>
            <person name="Durkin A.S."/>
            <person name="Madupu R."/>
            <person name="Torralba M."/>
            <person name="Methe B."/>
            <person name="Sutton G."/>
            <person name="Strausberg R.L."/>
            <person name="Nelson K.E."/>
        </authorList>
    </citation>
    <scope>NUCLEOTIDE SEQUENCE [LARGE SCALE GENOMIC DNA]</scope>
    <source>
        <strain evidence="10 11">ATCC 35310</strain>
    </source>
</reference>
<dbReference type="GO" id="GO:0002100">
    <property type="term" value="P:tRNA wobble adenosine to inosine editing"/>
    <property type="evidence" value="ECO:0007669"/>
    <property type="project" value="UniProtKB-UniRule"/>
</dbReference>
<keyword evidence="5 8" id="KW-0378">Hydrolase</keyword>
<dbReference type="eggNOG" id="COG0590">
    <property type="taxonomic scope" value="Bacteria"/>
</dbReference>
<keyword evidence="11" id="KW-1185">Reference proteome</keyword>
<dbReference type="InterPro" id="IPR016193">
    <property type="entry name" value="Cytidine_deaminase-like"/>
</dbReference>
<dbReference type="PROSITE" id="PS51747">
    <property type="entry name" value="CYT_DCMP_DEAMINASES_2"/>
    <property type="match status" value="1"/>
</dbReference>
<evidence type="ECO:0000313" key="11">
    <source>
        <dbReference type="Proteomes" id="UP000005283"/>
    </source>
</evidence>
<evidence type="ECO:0000256" key="5">
    <source>
        <dbReference type="ARBA" id="ARBA00022801"/>
    </source>
</evidence>
<comment type="subunit">
    <text evidence="2 8">Homodimer.</text>
</comment>
<dbReference type="GO" id="GO:0052717">
    <property type="term" value="F:tRNA-specific adenosine-34 deaminase activity"/>
    <property type="evidence" value="ECO:0007669"/>
    <property type="project" value="UniProtKB-UniRule"/>
</dbReference>
<gene>
    <name evidence="8" type="primary">tadA</name>
    <name evidence="10" type="ORF">HMPREF0650_0994</name>
</gene>
<evidence type="ECO:0000256" key="1">
    <source>
        <dbReference type="ARBA" id="ARBA00010669"/>
    </source>
</evidence>
<dbReference type="STRING" id="679190.HMPREF0650_0994"/>
<dbReference type="CDD" id="cd01285">
    <property type="entry name" value="nucleoside_deaminase"/>
    <property type="match status" value="1"/>
</dbReference>
<name>D1W8G7_9BACT</name>
<feature type="binding site" evidence="8">
    <location>
        <position position="120"/>
    </location>
    <ligand>
        <name>Zn(2+)</name>
        <dbReference type="ChEBI" id="CHEBI:29105"/>
        <note>catalytic</note>
    </ligand>
</feature>
<dbReference type="EMBL" id="ADEG01000095">
    <property type="protein sequence ID" value="EFA91182.1"/>
    <property type="molecule type" value="Genomic_DNA"/>
</dbReference>
<dbReference type="Pfam" id="PF00383">
    <property type="entry name" value="dCMP_cyt_deam_1"/>
    <property type="match status" value="1"/>
</dbReference>
<dbReference type="PANTHER" id="PTHR11079:SF202">
    <property type="entry name" value="TRNA-SPECIFIC ADENOSINE DEAMINASE"/>
    <property type="match status" value="1"/>
</dbReference>
<comment type="function">
    <text evidence="8">Catalyzes the deamination of adenosine to inosine at the wobble position 34 of tRNA(Arg2).</text>
</comment>
<feature type="binding site" evidence="8">
    <location>
        <position position="90"/>
    </location>
    <ligand>
        <name>Zn(2+)</name>
        <dbReference type="ChEBI" id="CHEBI:29105"/>
        <note>catalytic</note>
    </ligand>
</feature>
<dbReference type="SUPFAM" id="SSF53927">
    <property type="entry name" value="Cytidine deaminase-like"/>
    <property type="match status" value="1"/>
</dbReference>
<comment type="catalytic activity">
    <reaction evidence="7 8">
        <text>adenosine(34) in tRNA + H2O + H(+) = inosine(34) in tRNA + NH4(+)</text>
        <dbReference type="Rhea" id="RHEA:43168"/>
        <dbReference type="Rhea" id="RHEA-COMP:10373"/>
        <dbReference type="Rhea" id="RHEA-COMP:10374"/>
        <dbReference type="ChEBI" id="CHEBI:15377"/>
        <dbReference type="ChEBI" id="CHEBI:15378"/>
        <dbReference type="ChEBI" id="CHEBI:28938"/>
        <dbReference type="ChEBI" id="CHEBI:74411"/>
        <dbReference type="ChEBI" id="CHEBI:82852"/>
        <dbReference type="EC" id="3.5.4.33"/>
    </reaction>
</comment>
<comment type="cofactor">
    <cofactor evidence="8">
        <name>Zn(2+)</name>
        <dbReference type="ChEBI" id="CHEBI:29105"/>
    </cofactor>
    <text evidence="8">Binds 1 zinc ion per subunit.</text>
</comment>
<evidence type="ECO:0000256" key="8">
    <source>
        <dbReference type="HAMAP-Rule" id="MF_00972"/>
    </source>
</evidence>
<evidence type="ECO:0000256" key="3">
    <source>
        <dbReference type="ARBA" id="ARBA00022694"/>
    </source>
</evidence>
<dbReference type="GO" id="GO:0008270">
    <property type="term" value="F:zinc ion binding"/>
    <property type="evidence" value="ECO:0007669"/>
    <property type="project" value="UniProtKB-UniRule"/>
</dbReference>
<dbReference type="AlphaFoldDB" id="D1W8G7"/>
<keyword evidence="4 8" id="KW-0479">Metal-binding</keyword>
<keyword evidence="6 8" id="KW-0862">Zinc</keyword>
<evidence type="ECO:0000256" key="2">
    <source>
        <dbReference type="ARBA" id="ARBA00011738"/>
    </source>
</evidence>
<dbReference type="InterPro" id="IPR028883">
    <property type="entry name" value="tRNA_aden_deaminase"/>
</dbReference>
<evidence type="ECO:0000256" key="4">
    <source>
        <dbReference type="ARBA" id="ARBA00022723"/>
    </source>
</evidence>
<dbReference type="InterPro" id="IPR002125">
    <property type="entry name" value="CMP_dCMP_dom"/>
</dbReference>
<feature type="binding site" evidence="8">
    <location>
        <position position="123"/>
    </location>
    <ligand>
        <name>Zn(2+)</name>
        <dbReference type="ChEBI" id="CHEBI:29105"/>
        <note>catalytic</note>
    </ligand>
</feature>
<keyword evidence="3 8" id="KW-0819">tRNA processing</keyword>
<evidence type="ECO:0000256" key="7">
    <source>
        <dbReference type="ARBA" id="ARBA00048045"/>
    </source>
</evidence>
<dbReference type="Gene3D" id="3.40.140.10">
    <property type="entry name" value="Cytidine Deaminase, domain 2"/>
    <property type="match status" value="1"/>
</dbReference>
<feature type="domain" description="CMP/dCMP-type deaminase" evidence="9">
    <location>
        <begin position="39"/>
        <end position="149"/>
    </location>
</feature>
<accession>D1W8G7</accession>
<organism evidence="10 11">
    <name type="scientific">Hoylesella buccalis ATCC 35310</name>
    <dbReference type="NCBI Taxonomy" id="679190"/>
    <lineage>
        <taxon>Bacteria</taxon>
        <taxon>Pseudomonadati</taxon>
        <taxon>Bacteroidota</taxon>
        <taxon>Bacteroidia</taxon>
        <taxon>Bacteroidales</taxon>
        <taxon>Prevotellaceae</taxon>
        <taxon>Hoylesella</taxon>
    </lineage>
</organism>
<dbReference type="HAMAP" id="MF_00972">
    <property type="entry name" value="tRNA_aden_deaminase"/>
    <property type="match status" value="1"/>
</dbReference>
<dbReference type="Proteomes" id="UP000005283">
    <property type="component" value="Unassembled WGS sequence"/>
</dbReference>
<dbReference type="PANTHER" id="PTHR11079">
    <property type="entry name" value="CYTOSINE DEAMINASE FAMILY MEMBER"/>
    <property type="match status" value="1"/>
</dbReference>
<protein>
    <recommendedName>
        <fullName evidence="8">tRNA-specific adenosine deaminase</fullName>
        <ecNumber evidence="8">3.5.4.33</ecNumber>
    </recommendedName>
</protein>
<proteinExistence type="inferred from homology"/>
<evidence type="ECO:0000256" key="6">
    <source>
        <dbReference type="ARBA" id="ARBA00022833"/>
    </source>
</evidence>
<dbReference type="EC" id="3.5.4.33" evidence="8"/>
<evidence type="ECO:0000313" key="10">
    <source>
        <dbReference type="EMBL" id="EFA91182.1"/>
    </source>
</evidence>
<sequence length="181" mass="19944">MLPDDVLQKYGFSSTHQKECCKFASTQTDTTMTDDEQRKQDEQFMQKALAEAHAAYDEGEVPIGAVITCQGRIIARAHNQTETLNDVTAHAEMLAITAAAAQLGGKYLPQCTLYVTVEPCPMCAGAMGWAQVSRIVYGAGDDKRGYQRYAPNVLHTKATVTGGVLEEECKQLMQQFFKAKR</sequence>
<comment type="caution">
    <text evidence="10">The sequence shown here is derived from an EMBL/GenBank/DDBJ whole genome shotgun (WGS) entry which is preliminary data.</text>
</comment>
<evidence type="ECO:0000259" key="9">
    <source>
        <dbReference type="PROSITE" id="PS51747"/>
    </source>
</evidence>
<feature type="active site" description="Proton donor" evidence="8">
    <location>
        <position position="92"/>
    </location>
</feature>
<comment type="similarity">
    <text evidence="1">Belongs to the cytidine and deoxycytidylate deaminase family. ADAT2 subfamily.</text>
</comment>
<dbReference type="PROSITE" id="PS00903">
    <property type="entry name" value="CYT_DCMP_DEAMINASES_1"/>
    <property type="match status" value="1"/>
</dbReference>
<dbReference type="InterPro" id="IPR016192">
    <property type="entry name" value="APOBEC/CMP_deaminase_Zn-bd"/>
</dbReference>